<feature type="compositionally biased region" description="Low complexity" evidence="5">
    <location>
        <begin position="261"/>
        <end position="278"/>
    </location>
</feature>
<evidence type="ECO:0000256" key="5">
    <source>
        <dbReference type="SAM" id="MobiDB-lite"/>
    </source>
</evidence>
<feature type="region of interest" description="Disordered" evidence="5">
    <location>
        <begin position="598"/>
        <end position="621"/>
    </location>
</feature>
<feature type="compositionally biased region" description="Low complexity" evidence="5">
    <location>
        <begin position="226"/>
        <end position="235"/>
    </location>
</feature>
<dbReference type="EMBL" id="JANBUO010000051">
    <property type="protein sequence ID" value="KAJ2808388.1"/>
    <property type="molecule type" value="Genomic_DNA"/>
</dbReference>
<feature type="region of interest" description="Disordered" evidence="5">
    <location>
        <begin position="175"/>
        <end position="279"/>
    </location>
</feature>
<evidence type="ECO:0000259" key="6">
    <source>
        <dbReference type="PROSITE" id="PS50103"/>
    </source>
</evidence>
<gene>
    <name evidence="7" type="ORF">H4R20_000890</name>
</gene>
<feature type="compositionally biased region" description="Polar residues" evidence="5">
    <location>
        <begin position="23"/>
        <end position="39"/>
    </location>
</feature>
<comment type="caution">
    <text evidence="7">The sequence shown here is derived from an EMBL/GenBank/DDBJ whole genome shotgun (WGS) entry which is preliminary data.</text>
</comment>
<name>A0A9W8HYC0_9FUNG</name>
<keyword evidence="1 4" id="KW-0479">Metal-binding</keyword>
<evidence type="ECO:0000256" key="2">
    <source>
        <dbReference type="ARBA" id="ARBA00022771"/>
    </source>
</evidence>
<feature type="compositionally biased region" description="Polar residues" evidence="5">
    <location>
        <begin position="1"/>
        <end position="11"/>
    </location>
</feature>
<feature type="compositionally biased region" description="Polar residues" evidence="5">
    <location>
        <begin position="250"/>
        <end position="260"/>
    </location>
</feature>
<accession>A0A9W8HYC0</accession>
<sequence length="621" mass="64193">MTRSQSSQRPGTASGGRVRQRQHAGSFSSPSADNDGNTNNRDESETRRKTTPSDQSQDSTDESEHYGGRDRNGMHSGDGSSEKAWLQDAAGDSKHDASKPTGNNTKSRQRRRAQGTSGPVQEQTPKDSDSASRNGGGYNGDKCYFSHDLTVYERAVCKYFVKGNCKYGNKCALLHPGSNDNTNVTRSQKSSGGSARGGQSQRGAPAKGIRGALAAGGGKRDRRAPAEASYSDAAAGRTAGQHADHGMSSAPHSQHKSNGTSSAEDSASAAESGDGSAATNAWATGSLASALRGAELRTDSGVFGDGADHGVGTPQTGGSLSPQRVHMDGLWGSAADTTSAQSQPIPRASALGRAFGGGNGGAESGLSMQDSMLIDNLALSHSAAHQSFGGSPFMTSSIPLLDHFRETAGTSPHANSLTRNTQGLLLGRHAFTPIDAGAQASPHAGELLGRPLHASSLAHEPRSPLSFGAPAHMDSAGSPAHSLNDMRSLPYWAQMGGSPFQGAHSSPFANAVNGFGDATQPGAIRQRTKPSAPLSMFSLDGGGSARASSVASDNIDDLFELEQETPVQMRTPAINSNTGLAPNPQFISIEGFSRKLAGLSAQPAQPRRSIPGVSPIARPSF</sequence>
<reference evidence="7" key="1">
    <citation type="submission" date="2022-07" db="EMBL/GenBank/DDBJ databases">
        <title>Phylogenomic reconstructions and comparative analyses of Kickxellomycotina fungi.</title>
        <authorList>
            <person name="Reynolds N.K."/>
            <person name="Stajich J.E."/>
            <person name="Barry K."/>
            <person name="Grigoriev I.V."/>
            <person name="Crous P."/>
            <person name="Smith M.E."/>
        </authorList>
    </citation>
    <scope>NUCLEOTIDE SEQUENCE</scope>
    <source>
        <strain evidence="7">NRRL 1565</strain>
    </source>
</reference>
<keyword evidence="2 4" id="KW-0863">Zinc-finger</keyword>
<dbReference type="SUPFAM" id="SSF90229">
    <property type="entry name" value="CCCH zinc finger"/>
    <property type="match status" value="1"/>
</dbReference>
<feature type="domain" description="C3H1-type" evidence="6">
    <location>
        <begin position="152"/>
        <end position="178"/>
    </location>
</feature>
<evidence type="ECO:0000313" key="7">
    <source>
        <dbReference type="EMBL" id="KAJ2808388.1"/>
    </source>
</evidence>
<keyword evidence="3 4" id="KW-0862">Zinc</keyword>
<dbReference type="SMART" id="SM00356">
    <property type="entry name" value="ZnF_C3H1"/>
    <property type="match status" value="1"/>
</dbReference>
<feature type="region of interest" description="Disordered" evidence="5">
    <location>
        <begin position="1"/>
        <end position="140"/>
    </location>
</feature>
<feature type="compositionally biased region" description="Basic and acidic residues" evidence="5">
    <location>
        <begin position="62"/>
        <end position="73"/>
    </location>
</feature>
<feature type="compositionally biased region" description="Low complexity" evidence="5">
    <location>
        <begin position="186"/>
        <end position="204"/>
    </location>
</feature>
<dbReference type="AlphaFoldDB" id="A0A9W8HYC0"/>
<dbReference type="OrthoDB" id="411372at2759"/>
<proteinExistence type="predicted"/>
<feature type="compositionally biased region" description="Polar residues" evidence="5">
    <location>
        <begin position="114"/>
        <end position="123"/>
    </location>
</feature>
<dbReference type="Pfam" id="PF18044">
    <property type="entry name" value="zf-CCCH_4"/>
    <property type="match status" value="1"/>
</dbReference>
<dbReference type="Proteomes" id="UP001140094">
    <property type="component" value="Unassembled WGS sequence"/>
</dbReference>
<feature type="region of interest" description="Disordered" evidence="5">
    <location>
        <begin position="301"/>
        <end position="325"/>
    </location>
</feature>
<dbReference type="PROSITE" id="PS50103">
    <property type="entry name" value="ZF_C3H1"/>
    <property type="match status" value="1"/>
</dbReference>
<dbReference type="GO" id="GO:0008270">
    <property type="term" value="F:zinc ion binding"/>
    <property type="evidence" value="ECO:0007669"/>
    <property type="project" value="UniProtKB-KW"/>
</dbReference>
<evidence type="ECO:0000256" key="1">
    <source>
        <dbReference type="ARBA" id="ARBA00022723"/>
    </source>
</evidence>
<organism evidence="7 8">
    <name type="scientific">Coemansia guatemalensis</name>
    <dbReference type="NCBI Taxonomy" id="2761395"/>
    <lineage>
        <taxon>Eukaryota</taxon>
        <taxon>Fungi</taxon>
        <taxon>Fungi incertae sedis</taxon>
        <taxon>Zoopagomycota</taxon>
        <taxon>Kickxellomycotina</taxon>
        <taxon>Kickxellomycetes</taxon>
        <taxon>Kickxellales</taxon>
        <taxon>Kickxellaceae</taxon>
        <taxon>Coemansia</taxon>
    </lineage>
</organism>
<dbReference type="InterPro" id="IPR036855">
    <property type="entry name" value="Znf_CCCH_sf"/>
</dbReference>
<dbReference type="Gene3D" id="4.10.1000.10">
    <property type="entry name" value="Zinc finger, CCCH-type"/>
    <property type="match status" value="1"/>
</dbReference>
<evidence type="ECO:0000256" key="4">
    <source>
        <dbReference type="PROSITE-ProRule" id="PRU00723"/>
    </source>
</evidence>
<evidence type="ECO:0000256" key="3">
    <source>
        <dbReference type="ARBA" id="ARBA00022833"/>
    </source>
</evidence>
<feature type="compositionally biased region" description="Polar residues" evidence="5">
    <location>
        <begin position="313"/>
        <end position="322"/>
    </location>
</feature>
<feature type="zinc finger region" description="C3H1-type" evidence="4">
    <location>
        <begin position="152"/>
        <end position="178"/>
    </location>
</feature>
<dbReference type="InterPro" id="IPR000571">
    <property type="entry name" value="Znf_CCCH"/>
</dbReference>
<evidence type="ECO:0000313" key="8">
    <source>
        <dbReference type="Proteomes" id="UP001140094"/>
    </source>
</evidence>
<dbReference type="InterPro" id="IPR041367">
    <property type="entry name" value="Znf-CCCH_4"/>
</dbReference>
<keyword evidence="8" id="KW-1185">Reference proteome</keyword>
<protein>
    <recommendedName>
        <fullName evidence="6">C3H1-type domain-containing protein</fullName>
    </recommendedName>
</protein>